<accession>A0A1E7F182</accession>
<dbReference type="Proteomes" id="UP000095751">
    <property type="component" value="Unassembled WGS sequence"/>
</dbReference>
<gene>
    <name evidence="1" type="ORF">FRACYDRAFT_244996</name>
</gene>
<organism evidence="1 2">
    <name type="scientific">Fragilariopsis cylindrus CCMP1102</name>
    <dbReference type="NCBI Taxonomy" id="635003"/>
    <lineage>
        <taxon>Eukaryota</taxon>
        <taxon>Sar</taxon>
        <taxon>Stramenopiles</taxon>
        <taxon>Ochrophyta</taxon>
        <taxon>Bacillariophyta</taxon>
        <taxon>Bacillariophyceae</taxon>
        <taxon>Bacillariophycidae</taxon>
        <taxon>Bacillariales</taxon>
        <taxon>Bacillariaceae</taxon>
        <taxon>Fragilariopsis</taxon>
    </lineage>
</organism>
<dbReference type="OrthoDB" id="47237at2759"/>
<protein>
    <submittedName>
        <fullName evidence="1">Uncharacterized protein</fullName>
    </submittedName>
</protein>
<dbReference type="AlphaFoldDB" id="A0A1E7F182"/>
<dbReference type="KEGG" id="fcy:FRACYDRAFT_244996"/>
<name>A0A1E7F182_9STRA</name>
<dbReference type="EMBL" id="KV784366">
    <property type="protein sequence ID" value="OEU11876.1"/>
    <property type="molecule type" value="Genomic_DNA"/>
</dbReference>
<evidence type="ECO:0000313" key="2">
    <source>
        <dbReference type="Proteomes" id="UP000095751"/>
    </source>
</evidence>
<keyword evidence="2" id="KW-1185">Reference proteome</keyword>
<sequence>MSEATGDNYKQRLEHAARYLLFDEQLCAVPSQRLTLKGALLKVGFSQEEVNNNKHRHGVDRAKRRLSSSLHGSLPSLVNIASPGALSAITDTDTVTATTMAATTKKKRKRKTRRTVSQLMSDHCEARKAKEKEEMSYFEAVEEYKLQRSLPKKQRRSAQTIVNAINQKNNTNVKESTVRRRVKVGIEDSAPCRGRKGVVKGELRDAILSGLRTYIALENANRSTMPNQQKLIKVLDKVVEQLGIKHLDKLFGRMKRDIANEIAVTTTNTTMEKRRLVWSTYNNINIWFEQMKKELIELGFARAVTTEDFDVVGELVFHPGQLDRILNIDESEVSTDGTSKLTGGRPVTEYCSRETSISGAEGSNKSGYSATFIGGSTMSGYPVPPHFQVRSLAQTEQNRKLDADLFKDMRKIRGQFGFDRVKEFGVTAGCNIKAGMDVVEFCKYVENCIVPLYPDAEDVAGKRVLLIVDSGPGRIQVEMLARLKLKGIYLKPGVPNTTHITQPTDQNYGLFKSIYRSNLKLLTKHTTSIKHTSIPLMVFGGDFKDEDGAVLCHLQSAFDEAFSFDRNQEVWRKLGFNPFTRACLLDAQVKHEVVVLADGTIDLEGDPLSHLLMKYEQQNKAAVAKINQYGGSGNYLLKEAPRLSAQRKKIAVTAPMSRERQDLLGKASSAGAQFFATAGAVVNTDDFFIATERKKRSEDIIVLSKQKNEHEHYAALNDKAKELNVQKRVKGINVYTHESLHDRGVITNEQLKILIEDHTGKKASSKDNNKLGLVQLWLDVRDKKAFVPKAWTPSDNLNLERLETEEVTIEKTQLAREATKLFQGFAGAAKHLPQEYIDKLPLEDKNTILQKLRPTGNNVEEV</sequence>
<dbReference type="InParanoid" id="A0A1E7F182"/>
<evidence type="ECO:0000313" key="1">
    <source>
        <dbReference type="EMBL" id="OEU11876.1"/>
    </source>
</evidence>
<reference evidence="1 2" key="1">
    <citation type="submission" date="2016-09" db="EMBL/GenBank/DDBJ databases">
        <title>Extensive genetic diversity and differential bi-allelic expression allows diatom success in the polar Southern Ocean.</title>
        <authorList>
            <consortium name="DOE Joint Genome Institute"/>
            <person name="Mock T."/>
            <person name="Otillar R.P."/>
            <person name="Strauss J."/>
            <person name="Dupont C."/>
            <person name="Frickenhaus S."/>
            <person name="Maumus F."/>
            <person name="Mcmullan M."/>
            <person name="Sanges R."/>
            <person name="Schmutz J."/>
            <person name="Toseland A."/>
            <person name="Valas R."/>
            <person name="Veluchamy A."/>
            <person name="Ward B.J."/>
            <person name="Allen A."/>
            <person name="Barry K."/>
            <person name="Falciatore A."/>
            <person name="Ferrante M."/>
            <person name="Fortunato A.E."/>
            <person name="Gloeckner G."/>
            <person name="Gruber A."/>
            <person name="Hipkin R."/>
            <person name="Janech M."/>
            <person name="Kroth P."/>
            <person name="Leese F."/>
            <person name="Lindquist E."/>
            <person name="Lyon B.R."/>
            <person name="Martin J."/>
            <person name="Mayer C."/>
            <person name="Parker M."/>
            <person name="Quesneville H."/>
            <person name="Raymond J."/>
            <person name="Uhlig C."/>
            <person name="Valentin K.U."/>
            <person name="Worden A.Z."/>
            <person name="Armbrust E.V."/>
            <person name="Bowler C."/>
            <person name="Green B."/>
            <person name="Moulton V."/>
            <person name="Van Oosterhout C."/>
            <person name="Grigoriev I."/>
        </authorList>
    </citation>
    <scope>NUCLEOTIDE SEQUENCE [LARGE SCALE GENOMIC DNA]</scope>
    <source>
        <strain evidence="1 2">CCMP1102</strain>
    </source>
</reference>
<proteinExistence type="predicted"/>